<accession>A3ILA2</accession>
<evidence type="ECO:0000313" key="4">
    <source>
        <dbReference type="EMBL" id="EAZ92971.1"/>
    </source>
</evidence>
<dbReference type="NCBIfam" id="TIGR01901">
    <property type="entry name" value="adhes_NPXG"/>
    <property type="match status" value="1"/>
</dbReference>
<comment type="caution">
    <text evidence="4">The sequence shown here is derived from an EMBL/GenBank/DDBJ whole genome shotgun (WGS) entry which is preliminary data.</text>
</comment>
<dbReference type="RefSeq" id="WP_008274116.1">
    <property type="nucleotide sequence ID" value="NZ_AAXW01000004.1"/>
</dbReference>
<dbReference type="SMART" id="SM00912">
    <property type="entry name" value="Haemagg_act"/>
    <property type="match status" value="1"/>
</dbReference>
<gene>
    <name evidence="4" type="ORF">CY0110_22782</name>
</gene>
<dbReference type="EMBL" id="AAXW01000004">
    <property type="protein sequence ID" value="EAZ92971.1"/>
    <property type="molecule type" value="Genomic_DNA"/>
</dbReference>
<feature type="signal peptide" evidence="2">
    <location>
        <begin position="1"/>
        <end position="24"/>
    </location>
</feature>
<feature type="region of interest" description="Disordered" evidence="1">
    <location>
        <begin position="832"/>
        <end position="854"/>
    </location>
</feature>
<dbReference type="PROSITE" id="PS51257">
    <property type="entry name" value="PROKAR_LIPOPROTEIN"/>
    <property type="match status" value="1"/>
</dbReference>
<evidence type="ECO:0000256" key="1">
    <source>
        <dbReference type="SAM" id="MobiDB-lite"/>
    </source>
</evidence>
<name>A3ILA2_9CHRO</name>
<dbReference type="Proteomes" id="UP000003781">
    <property type="component" value="Unassembled WGS sequence"/>
</dbReference>
<sequence length="894" mass="93194">MKSVLLRFILTLFLSLVTSCVVTAQIVHDKTLPRNSVVDIEGKTKRITGGTIAQTNLFHSFSEFSVSTGNTAFFDNILTINNIIIRVTGGQISSINGLIKANGNANLFLLNPNGIIFGANAKLDLGGSFVATTAESYLFENGSFFSATDPQATALLTVSIPVGLRFGETPGTIINRSQATQRKEDGVETIVGLQVQPGRTLALIGGEVRLEGGQLSSAAGTIDLSQVGATLVGRDGLKQNVQTVGGRIELGAVGPHNQVKIFQSPENTQILNLSYEGVDNFQDIQLSQLAIVDASGDGGGAIQVQGRRVIMNEGSLIRSNTLGANLGRPIIIRATESLEVLGNTLTDDLSDPRFAAAGLIVPRLTSISTSSFSSGQAGDIIIQTGKALINLGAEISAFSFGSGIGGNVLIRASESVEIFGQAIPVDFEPKFFLSFGFDVPGFDDASFRSIAIGSRISASSVGEGNAGSVRIETRKLSVLNGAEVTTDSLFIGNGGSITVTASESIEVSGTSKFDIPPNLSISPSLISAAATGTGDAKDVTLNTKKLIVRDGGIIQAATFSTGDGGNIFINASESVEVSGARFLRSNSPLSSSLRASSFGSGNAGNLIITTNQLVVREGANISVEAVEQGIEQAGNLTINANSLYLNQGTISAETATSQTKESANIILNISDLLIMENESLISATANGSADGGNIDIDTSFLLVFPPIGANGNDIIAKAEQGNGGRIDINAQGIFGIEENLATPGNRSNDLDASSEAGASGEILLNRELDPNRGLVRLPENVIDPNTLIAQNVCKQGSESEFVVTGRGGLPPSPTSELNSEATQIELVQPAPISTMMPDNGEIPQDNEASTSEQKSIIPAQGWVFNEKGEIVLVSYNPSGSELQRLPENDEKCSS</sequence>
<feature type="domain" description="Filamentous haemagglutinin FhaB/tRNA nuclease CdiA-like TPS" evidence="3">
    <location>
        <begin position="28"/>
        <end position="140"/>
    </location>
</feature>
<protein>
    <submittedName>
        <fullName evidence="4">Filamentous haemagglutinin-like protein</fullName>
    </submittedName>
</protein>
<dbReference type="eggNOG" id="COG3210">
    <property type="taxonomic scope" value="Bacteria"/>
</dbReference>
<proteinExistence type="predicted"/>
<evidence type="ECO:0000259" key="3">
    <source>
        <dbReference type="SMART" id="SM00912"/>
    </source>
</evidence>
<evidence type="ECO:0000313" key="5">
    <source>
        <dbReference type="Proteomes" id="UP000003781"/>
    </source>
</evidence>
<dbReference type="AlphaFoldDB" id="A3ILA2"/>
<dbReference type="OrthoDB" id="452776at2"/>
<feature type="chain" id="PRO_5002653955" evidence="2">
    <location>
        <begin position="25"/>
        <end position="894"/>
    </location>
</feature>
<dbReference type="Pfam" id="PF05860">
    <property type="entry name" value="TPS"/>
    <property type="match status" value="1"/>
</dbReference>
<keyword evidence="2" id="KW-0732">Signal</keyword>
<reference evidence="4 5" key="1">
    <citation type="submission" date="2007-03" db="EMBL/GenBank/DDBJ databases">
        <authorList>
            <person name="Stal L."/>
            <person name="Ferriera S."/>
            <person name="Johnson J."/>
            <person name="Kravitz S."/>
            <person name="Beeson K."/>
            <person name="Sutton G."/>
            <person name="Rogers Y.-H."/>
            <person name="Friedman R."/>
            <person name="Frazier M."/>
            <person name="Venter J.C."/>
        </authorList>
    </citation>
    <scope>NUCLEOTIDE SEQUENCE [LARGE SCALE GENOMIC DNA]</scope>
    <source>
        <strain evidence="4 5">CCY0110</strain>
    </source>
</reference>
<dbReference type="InterPro" id="IPR011050">
    <property type="entry name" value="Pectin_lyase_fold/virulence"/>
</dbReference>
<dbReference type="InterPro" id="IPR008638">
    <property type="entry name" value="FhaB/CdiA-like_TPS"/>
</dbReference>
<keyword evidence="5" id="KW-1185">Reference proteome</keyword>
<dbReference type="Gene3D" id="2.160.20.10">
    <property type="entry name" value="Single-stranded right-handed beta-helix, Pectin lyase-like"/>
    <property type="match status" value="1"/>
</dbReference>
<dbReference type="SUPFAM" id="SSF51126">
    <property type="entry name" value="Pectin lyase-like"/>
    <property type="match status" value="2"/>
</dbReference>
<organism evidence="4 5">
    <name type="scientific">Crocosphaera chwakensis CCY0110</name>
    <dbReference type="NCBI Taxonomy" id="391612"/>
    <lineage>
        <taxon>Bacteria</taxon>
        <taxon>Bacillati</taxon>
        <taxon>Cyanobacteriota</taxon>
        <taxon>Cyanophyceae</taxon>
        <taxon>Oscillatoriophycideae</taxon>
        <taxon>Chroococcales</taxon>
        <taxon>Aphanothecaceae</taxon>
        <taxon>Crocosphaera</taxon>
        <taxon>Crocosphaera chwakensis</taxon>
    </lineage>
</organism>
<dbReference type="InterPro" id="IPR012334">
    <property type="entry name" value="Pectin_lyas_fold"/>
</dbReference>
<evidence type="ECO:0000256" key="2">
    <source>
        <dbReference type="SAM" id="SignalP"/>
    </source>
</evidence>